<evidence type="ECO:0000259" key="6">
    <source>
        <dbReference type="Pfam" id="PF00288"/>
    </source>
</evidence>
<name>C4XUJ4_SOLM1</name>
<dbReference type="PANTHER" id="PTHR32463:SF0">
    <property type="entry name" value="L-FUCOSE KINASE"/>
    <property type="match status" value="1"/>
</dbReference>
<sequence>MIISRTPYRISFFGGGTDYPGWYKVHGGQVLSTTIDKYCYITLRYLPPFFEHKIRVVYSKIESVSNIDDIRHPAVREVLRHLNFDRGLEIHHDGDLPARSGMGSSSTFTVGLLNALYALKGVMRSKRQLVEESIYIEQEMIKETVGSQDQTAAACGGLNHIVFHPSGDIEVRPVTLTRDRRQELSDHLMLFYTGIMRTASDVAKSYVEDICQKEALLHRMSAMVDEGVDILQSTRCICRFGELLDAAWQAKRRLSCKVSNDVVDNLMARAKDNGAIGGKIAGAGGGGFMLLFVPPSAQKRVRNALGELLHVPFHIAADGSQIIFYDPAVDDFRHIEDERSRREIQCLRELGTLKSGGGLS</sequence>
<evidence type="ECO:0000256" key="2">
    <source>
        <dbReference type="ARBA" id="ARBA00022741"/>
    </source>
</evidence>
<dbReference type="GO" id="GO:0050201">
    <property type="term" value="F:fucokinase activity"/>
    <property type="evidence" value="ECO:0007669"/>
    <property type="project" value="TreeGrafter"/>
</dbReference>
<dbReference type="Pfam" id="PF00288">
    <property type="entry name" value="GHMP_kinases_N"/>
    <property type="match status" value="1"/>
</dbReference>
<dbReference type="KEGG" id="dma:DMR_p1_00290"/>
<dbReference type="HOGENOM" id="CLU_048558_1_0_7"/>
<dbReference type="eggNOG" id="COG2605">
    <property type="taxonomic scope" value="Bacteria"/>
</dbReference>
<geneLocation type="plasmid" evidence="8 9">
    <name>pDMC1</name>
</geneLocation>
<organism evidence="8 9">
    <name type="scientific">Solidesulfovibrio magneticus (strain ATCC 700980 / DSM 13731 / RS-1)</name>
    <name type="common">Desulfovibrio magneticus</name>
    <dbReference type="NCBI Taxonomy" id="573370"/>
    <lineage>
        <taxon>Bacteria</taxon>
        <taxon>Pseudomonadati</taxon>
        <taxon>Thermodesulfobacteriota</taxon>
        <taxon>Desulfovibrionia</taxon>
        <taxon>Desulfovibrionales</taxon>
        <taxon>Desulfovibrionaceae</taxon>
        <taxon>Solidesulfovibrio</taxon>
    </lineage>
</organism>
<evidence type="ECO:0000259" key="7">
    <source>
        <dbReference type="Pfam" id="PF08544"/>
    </source>
</evidence>
<dbReference type="PRINTS" id="PR00960">
    <property type="entry name" value="LMBPPROTEIN"/>
</dbReference>
<dbReference type="SUPFAM" id="SSF54211">
    <property type="entry name" value="Ribosomal protein S5 domain 2-like"/>
    <property type="match status" value="1"/>
</dbReference>
<keyword evidence="9" id="KW-1185">Reference proteome</keyword>
<evidence type="ECO:0000256" key="3">
    <source>
        <dbReference type="ARBA" id="ARBA00022777"/>
    </source>
</evidence>
<keyword evidence="2" id="KW-0547">Nucleotide-binding</keyword>
<dbReference type="AlphaFoldDB" id="C4XUJ4"/>
<keyword evidence="1" id="KW-0808">Transferase</keyword>
<dbReference type="GO" id="GO:0042352">
    <property type="term" value="P:GDP-L-fucose salvage"/>
    <property type="evidence" value="ECO:0007669"/>
    <property type="project" value="TreeGrafter"/>
</dbReference>
<dbReference type="Pfam" id="PF08544">
    <property type="entry name" value="GHMP_kinases_C"/>
    <property type="match status" value="1"/>
</dbReference>
<accession>C4XUJ4</accession>
<dbReference type="PIRSF" id="PIRSF036406">
    <property type="entry name" value="Hept_kin"/>
    <property type="match status" value="1"/>
</dbReference>
<gene>
    <name evidence="8" type="ordered locus">DMR_p1_00290</name>
</gene>
<keyword evidence="3" id="KW-0418">Kinase</keyword>
<evidence type="ECO:0000313" key="8">
    <source>
        <dbReference type="EMBL" id="BAH73445.1"/>
    </source>
</evidence>
<evidence type="ECO:0000256" key="1">
    <source>
        <dbReference type="ARBA" id="ARBA00022679"/>
    </source>
</evidence>
<dbReference type="OrthoDB" id="9812992at2"/>
<protein>
    <submittedName>
        <fullName evidence="8">Galactokinase/mevalonate kinase</fullName>
    </submittedName>
</protein>
<dbReference type="Gene3D" id="3.30.230.120">
    <property type="match status" value="1"/>
</dbReference>
<dbReference type="EMBL" id="AP010905">
    <property type="protein sequence ID" value="BAH73445.1"/>
    <property type="molecule type" value="Genomic_DNA"/>
</dbReference>
<dbReference type="InterPro" id="IPR014606">
    <property type="entry name" value="Heptose_7-P_kinase"/>
</dbReference>
<dbReference type="Proteomes" id="UP000009071">
    <property type="component" value="Plasmid pDMC1"/>
</dbReference>
<feature type="domain" description="GHMP kinase N-terminal" evidence="6">
    <location>
        <begin position="74"/>
        <end position="157"/>
    </location>
</feature>
<dbReference type="InterPro" id="IPR052203">
    <property type="entry name" value="GHMP_Kinase-Related"/>
</dbReference>
<dbReference type="InterPro" id="IPR006204">
    <property type="entry name" value="GHMP_kinase_N_dom"/>
</dbReference>
<evidence type="ECO:0000256" key="5">
    <source>
        <dbReference type="ARBA" id="ARBA00038121"/>
    </source>
</evidence>
<evidence type="ECO:0000256" key="4">
    <source>
        <dbReference type="ARBA" id="ARBA00022840"/>
    </source>
</evidence>
<evidence type="ECO:0000313" key="9">
    <source>
        <dbReference type="Proteomes" id="UP000009071"/>
    </source>
</evidence>
<dbReference type="SUPFAM" id="SSF55060">
    <property type="entry name" value="GHMP Kinase, C-terminal domain"/>
    <property type="match status" value="1"/>
</dbReference>
<dbReference type="PANTHER" id="PTHR32463">
    <property type="entry name" value="L-FUCOSE KINASE"/>
    <property type="match status" value="1"/>
</dbReference>
<comment type="similarity">
    <text evidence="5">Belongs to the GHMP kinase family.</text>
</comment>
<dbReference type="InterPro" id="IPR020568">
    <property type="entry name" value="Ribosomal_Su5_D2-typ_SF"/>
</dbReference>
<keyword evidence="8" id="KW-0614">Plasmid</keyword>
<proteinExistence type="inferred from homology"/>
<dbReference type="InterPro" id="IPR001174">
    <property type="entry name" value="HddA/FKP"/>
</dbReference>
<dbReference type="InterPro" id="IPR036554">
    <property type="entry name" value="GHMP_kinase_C_sf"/>
</dbReference>
<dbReference type="GO" id="GO:0005524">
    <property type="term" value="F:ATP binding"/>
    <property type="evidence" value="ECO:0007669"/>
    <property type="project" value="UniProtKB-KW"/>
</dbReference>
<dbReference type="InterPro" id="IPR013750">
    <property type="entry name" value="GHMP_kinase_C_dom"/>
</dbReference>
<reference evidence="8 9" key="1">
    <citation type="journal article" date="2009" name="Genome Res.">
        <title>Whole genome sequence of Desulfovibrio magneticus strain RS-1 revealed common gene clusters in magnetotactic bacteria.</title>
        <authorList>
            <person name="Nakazawa H."/>
            <person name="Arakaki A."/>
            <person name="Narita-Yamada S."/>
            <person name="Yashiro I."/>
            <person name="Jinno K."/>
            <person name="Aoki N."/>
            <person name="Tsuruyama A."/>
            <person name="Okamura Y."/>
            <person name="Tanikawa S."/>
            <person name="Fujita N."/>
            <person name="Takeyama H."/>
            <person name="Matsunaga T."/>
        </authorList>
    </citation>
    <scope>NUCLEOTIDE SEQUENCE [LARGE SCALE GENOMIC DNA]</scope>
    <source>
        <strain evidence="9">ATCC 700980 / DSM 13731 / RS-1</strain>
    </source>
</reference>
<keyword evidence="4" id="KW-0067">ATP-binding</keyword>
<dbReference type="RefSeq" id="WP_012750630.1">
    <property type="nucleotide sequence ID" value="NC_012797.1"/>
</dbReference>
<feature type="domain" description="GHMP kinase C-terminal" evidence="7">
    <location>
        <begin position="239"/>
        <end position="308"/>
    </location>
</feature>